<gene>
    <name evidence="2" type="ORF">SDC9_172167</name>
</gene>
<evidence type="ECO:0000256" key="1">
    <source>
        <dbReference type="SAM" id="MobiDB-lite"/>
    </source>
</evidence>
<comment type="caution">
    <text evidence="2">The sequence shown here is derived from an EMBL/GenBank/DDBJ whole genome shotgun (WGS) entry which is preliminary data.</text>
</comment>
<protein>
    <submittedName>
        <fullName evidence="2">Uncharacterized protein</fullName>
    </submittedName>
</protein>
<evidence type="ECO:0000313" key="2">
    <source>
        <dbReference type="EMBL" id="MPN24765.1"/>
    </source>
</evidence>
<reference evidence="2" key="1">
    <citation type="submission" date="2019-08" db="EMBL/GenBank/DDBJ databases">
        <authorList>
            <person name="Kucharzyk K."/>
            <person name="Murdoch R.W."/>
            <person name="Higgins S."/>
            <person name="Loffler F."/>
        </authorList>
    </citation>
    <scope>NUCLEOTIDE SEQUENCE</scope>
</reference>
<dbReference type="EMBL" id="VSSQ01073715">
    <property type="protein sequence ID" value="MPN24765.1"/>
    <property type="molecule type" value="Genomic_DNA"/>
</dbReference>
<name>A0A645GDL6_9ZZZZ</name>
<feature type="compositionally biased region" description="Basic residues" evidence="1">
    <location>
        <begin position="99"/>
        <end position="115"/>
    </location>
</feature>
<sequence length="132" mass="13914">MTRRHPRLAAWRSDGTPGATRSADLRGPSTLHAARPAAGLMPGRPARRGPHARPAEDLHARPPGPAPRVSARAARPARSSSSTAAGRRTGSSATDRAAGRRRSPVLRRPARRRTPGCRWCAGWSARAGGPDG</sequence>
<proteinExistence type="predicted"/>
<dbReference type="AlphaFoldDB" id="A0A645GDL6"/>
<accession>A0A645GDL6</accession>
<feature type="compositionally biased region" description="Low complexity" evidence="1">
    <location>
        <begin position="67"/>
        <end position="96"/>
    </location>
</feature>
<feature type="region of interest" description="Disordered" evidence="1">
    <location>
        <begin position="1"/>
        <end position="132"/>
    </location>
</feature>
<organism evidence="2">
    <name type="scientific">bioreactor metagenome</name>
    <dbReference type="NCBI Taxonomy" id="1076179"/>
    <lineage>
        <taxon>unclassified sequences</taxon>
        <taxon>metagenomes</taxon>
        <taxon>ecological metagenomes</taxon>
    </lineage>
</organism>